<name>A0A9Q3HM56_9BASI</name>
<keyword evidence="3" id="KW-1185">Reference proteome</keyword>
<protein>
    <submittedName>
        <fullName evidence="2">Uncharacterized protein</fullName>
    </submittedName>
</protein>
<feature type="region of interest" description="Disordered" evidence="1">
    <location>
        <begin position="1"/>
        <end position="25"/>
    </location>
</feature>
<dbReference type="Proteomes" id="UP000765509">
    <property type="component" value="Unassembled WGS sequence"/>
</dbReference>
<organism evidence="2 3">
    <name type="scientific">Austropuccinia psidii MF-1</name>
    <dbReference type="NCBI Taxonomy" id="1389203"/>
    <lineage>
        <taxon>Eukaryota</taxon>
        <taxon>Fungi</taxon>
        <taxon>Dikarya</taxon>
        <taxon>Basidiomycota</taxon>
        <taxon>Pucciniomycotina</taxon>
        <taxon>Pucciniomycetes</taxon>
        <taxon>Pucciniales</taxon>
        <taxon>Sphaerophragmiaceae</taxon>
        <taxon>Austropuccinia</taxon>
    </lineage>
</organism>
<sequence length="178" mass="19883">MGFKFQKQNQQNPPQQDSPIPSLPHEQTLRQLTPGLSGTQWLEDLFVHKQPKIPFLISTFYSSELTLTHFVEPSQPDEPPIPGLSQPSEPYEDASTCEPEPEVAPIQSMEEPFAHPTTTPSIIIINDMLIGSSTPSPEIPPISPKDPTASSPQSHNEAWQEFMELRLTLMIPQAIVHE</sequence>
<accession>A0A9Q3HM56</accession>
<reference evidence="2" key="1">
    <citation type="submission" date="2021-03" db="EMBL/GenBank/DDBJ databases">
        <title>Draft genome sequence of rust myrtle Austropuccinia psidii MF-1, a brazilian biotype.</title>
        <authorList>
            <person name="Quecine M.C."/>
            <person name="Pachon D.M.R."/>
            <person name="Bonatelli M.L."/>
            <person name="Correr F.H."/>
            <person name="Franceschini L.M."/>
            <person name="Leite T.F."/>
            <person name="Margarido G.R.A."/>
            <person name="Almeida C.A."/>
            <person name="Ferrarezi J.A."/>
            <person name="Labate C.A."/>
        </authorList>
    </citation>
    <scope>NUCLEOTIDE SEQUENCE</scope>
    <source>
        <strain evidence="2">MF-1</strain>
    </source>
</reference>
<feature type="region of interest" description="Disordered" evidence="1">
    <location>
        <begin position="133"/>
        <end position="156"/>
    </location>
</feature>
<feature type="compositionally biased region" description="Low complexity" evidence="1">
    <location>
        <begin position="1"/>
        <end position="15"/>
    </location>
</feature>
<feature type="region of interest" description="Disordered" evidence="1">
    <location>
        <begin position="71"/>
        <end position="105"/>
    </location>
</feature>
<proteinExistence type="predicted"/>
<evidence type="ECO:0000256" key="1">
    <source>
        <dbReference type="SAM" id="MobiDB-lite"/>
    </source>
</evidence>
<evidence type="ECO:0000313" key="3">
    <source>
        <dbReference type="Proteomes" id="UP000765509"/>
    </source>
</evidence>
<dbReference type="AlphaFoldDB" id="A0A9Q3HM56"/>
<gene>
    <name evidence="2" type="ORF">O181_047519</name>
</gene>
<evidence type="ECO:0000313" key="2">
    <source>
        <dbReference type="EMBL" id="MBW0507804.1"/>
    </source>
</evidence>
<comment type="caution">
    <text evidence="2">The sequence shown here is derived from an EMBL/GenBank/DDBJ whole genome shotgun (WGS) entry which is preliminary data.</text>
</comment>
<dbReference type="EMBL" id="AVOT02019920">
    <property type="protein sequence ID" value="MBW0507804.1"/>
    <property type="molecule type" value="Genomic_DNA"/>
</dbReference>